<dbReference type="EMBL" id="JAINDJ010000007">
    <property type="protein sequence ID" value="KAG9441547.1"/>
    <property type="molecule type" value="Genomic_DNA"/>
</dbReference>
<dbReference type="Pfam" id="PF00646">
    <property type="entry name" value="F-box"/>
    <property type="match status" value="1"/>
</dbReference>
<dbReference type="Gene3D" id="3.80.10.10">
    <property type="entry name" value="Ribonuclease Inhibitor"/>
    <property type="match status" value="1"/>
</dbReference>
<dbReference type="InterPro" id="IPR036047">
    <property type="entry name" value="F-box-like_dom_sf"/>
</dbReference>
<sequence length="470" mass="54249">MEQNLKSGIDSLSRDRISELPETLRLHILSFLPTEDCIRTSLIAKGWRYLWKFVSSLNFNYSDDHTSTALVREREKFLNFVDQVFMLRDSSDLYEFCLYYRSLRKSLSKSTVRSFNLWVAVALKLRAKKLCLHLYPESSVLELPSSRTLEVLSLTWGTINLQNLSQLCELRTLELVAVGAPSESFSNDLFSYCPALETLRFLGCDFSEWSLMCISAPSLKNIFLDECEWDDCVIKVSAPSLQRLHVNDCVWDNDCTIEVSAQRLNSFKYGFRSLPKSFVFQGLVSVDSAVISSLGACFDYDDIEASKVRFMLGGLLNIRKLNLDIDSDVVFERLPPFDCMEELTVPLYHCICDDYVNSVIKFLNSNCKMQTLNISEFVDRSDFHYDGDEHCCSQVNGRQKFTLHLLKKLVVKFWKRDDKEIEWVELLKSNSPHLNEVIRINSFGQEDEEEGMEDEEEEEDMEDEGGQWPG</sequence>
<protein>
    <recommendedName>
        <fullName evidence="2">F-box domain-containing protein</fullName>
    </recommendedName>
</protein>
<feature type="region of interest" description="Disordered" evidence="1">
    <location>
        <begin position="442"/>
        <end position="470"/>
    </location>
</feature>
<dbReference type="InterPro" id="IPR055411">
    <property type="entry name" value="LRR_FXL15/At3g58940/PEG3-like"/>
</dbReference>
<evidence type="ECO:0000313" key="3">
    <source>
        <dbReference type="EMBL" id="KAG9441547.1"/>
    </source>
</evidence>
<dbReference type="PANTHER" id="PTHR34223:SF51">
    <property type="entry name" value="OS06G0556300 PROTEIN"/>
    <property type="match status" value="1"/>
</dbReference>
<dbReference type="SUPFAM" id="SSF52047">
    <property type="entry name" value="RNI-like"/>
    <property type="match status" value="1"/>
</dbReference>
<dbReference type="SUPFAM" id="SSF81383">
    <property type="entry name" value="F-box domain"/>
    <property type="match status" value="1"/>
</dbReference>
<reference evidence="3 4" key="1">
    <citation type="submission" date="2021-07" db="EMBL/GenBank/DDBJ databases">
        <title>The Aristolochia fimbriata genome: insights into angiosperm evolution, floral development and chemical biosynthesis.</title>
        <authorList>
            <person name="Jiao Y."/>
        </authorList>
    </citation>
    <scope>NUCLEOTIDE SEQUENCE [LARGE SCALE GENOMIC DNA]</scope>
    <source>
        <strain evidence="3">IBCAS-2021</strain>
        <tissue evidence="3">Leaf</tissue>
    </source>
</reference>
<evidence type="ECO:0000259" key="2">
    <source>
        <dbReference type="PROSITE" id="PS50181"/>
    </source>
</evidence>
<dbReference type="CDD" id="cd22160">
    <property type="entry name" value="F-box_AtFBL13-like"/>
    <property type="match status" value="1"/>
</dbReference>
<proteinExistence type="predicted"/>
<name>A0AAV7DY85_ARIFI</name>
<keyword evidence="4" id="KW-1185">Reference proteome</keyword>
<dbReference type="InterPro" id="IPR053781">
    <property type="entry name" value="F-box_AtFBL13-like"/>
</dbReference>
<accession>A0AAV7DY85</accession>
<dbReference type="InterPro" id="IPR032675">
    <property type="entry name" value="LRR_dom_sf"/>
</dbReference>
<organism evidence="3 4">
    <name type="scientific">Aristolochia fimbriata</name>
    <name type="common">White veined hardy Dutchman's pipe vine</name>
    <dbReference type="NCBI Taxonomy" id="158543"/>
    <lineage>
        <taxon>Eukaryota</taxon>
        <taxon>Viridiplantae</taxon>
        <taxon>Streptophyta</taxon>
        <taxon>Embryophyta</taxon>
        <taxon>Tracheophyta</taxon>
        <taxon>Spermatophyta</taxon>
        <taxon>Magnoliopsida</taxon>
        <taxon>Magnoliidae</taxon>
        <taxon>Piperales</taxon>
        <taxon>Aristolochiaceae</taxon>
        <taxon>Aristolochia</taxon>
    </lineage>
</organism>
<feature type="domain" description="F-box" evidence="2">
    <location>
        <begin position="14"/>
        <end position="64"/>
    </location>
</feature>
<dbReference type="PROSITE" id="PS50181">
    <property type="entry name" value="FBOX"/>
    <property type="match status" value="1"/>
</dbReference>
<dbReference type="Pfam" id="PF24758">
    <property type="entry name" value="LRR_At5g56370"/>
    <property type="match status" value="1"/>
</dbReference>
<dbReference type="Proteomes" id="UP000825729">
    <property type="component" value="Unassembled WGS sequence"/>
</dbReference>
<dbReference type="Gene3D" id="1.20.1280.50">
    <property type="match status" value="1"/>
</dbReference>
<dbReference type="PANTHER" id="PTHR34223">
    <property type="entry name" value="OS11G0201299 PROTEIN"/>
    <property type="match status" value="1"/>
</dbReference>
<dbReference type="InterPro" id="IPR053197">
    <property type="entry name" value="F-box_SCFL_complex_component"/>
</dbReference>
<dbReference type="InterPro" id="IPR001810">
    <property type="entry name" value="F-box_dom"/>
</dbReference>
<feature type="compositionally biased region" description="Acidic residues" evidence="1">
    <location>
        <begin position="445"/>
        <end position="470"/>
    </location>
</feature>
<evidence type="ECO:0000256" key="1">
    <source>
        <dbReference type="SAM" id="MobiDB-lite"/>
    </source>
</evidence>
<gene>
    <name evidence="3" type="ORF">H6P81_017401</name>
</gene>
<comment type="caution">
    <text evidence="3">The sequence shown here is derived from an EMBL/GenBank/DDBJ whole genome shotgun (WGS) entry which is preliminary data.</text>
</comment>
<dbReference type="AlphaFoldDB" id="A0AAV7DY85"/>
<evidence type="ECO:0000313" key="4">
    <source>
        <dbReference type="Proteomes" id="UP000825729"/>
    </source>
</evidence>